<dbReference type="EMBL" id="HACG01015060">
    <property type="protein sequence ID" value="CEK61925.1"/>
    <property type="molecule type" value="Transcribed_RNA"/>
</dbReference>
<reference evidence="1" key="1">
    <citation type="submission" date="2014-12" db="EMBL/GenBank/DDBJ databases">
        <title>Insight into the proteome of Arion vulgaris.</title>
        <authorList>
            <person name="Aradska J."/>
            <person name="Bulat T."/>
            <person name="Smidak R."/>
            <person name="Sarate P."/>
            <person name="Gangsoo J."/>
            <person name="Sialana F."/>
            <person name="Bilban M."/>
            <person name="Lubec G."/>
        </authorList>
    </citation>
    <scope>NUCLEOTIDE SEQUENCE</scope>
    <source>
        <tissue evidence="1">Skin</tissue>
    </source>
</reference>
<name>A0A0B6Z2M0_9EUPU</name>
<sequence length="167" mass="16389">SAVSLANGGFQLGLSLTTATTAAPTQATSLTTAGGFNMNISTPISSGAHQIIATTPAVPTAFVASTGSGQQPVNTGFNFNSGGVSSSLPNTSIVGGSVFSGGAQTASSAALDVGTKGVNLLSSTVQYPSNSLAFNVSSAPSSMTTEKTDLFQGGNQMFNSSLLQGLS</sequence>
<proteinExistence type="predicted"/>
<organism evidence="1">
    <name type="scientific">Arion vulgaris</name>
    <dbReference type="NCBI Taxonomy" id="1028688"/>
    <lineage>
        <taxon>Eukaryota</taxon>
        <taxon>Metazoa</taxon>
        <taxon>Spiralia</taxon>
        <taxon>Lophotrochozoa</taxon>
        <taxon>Mollusca</taxon>
        <taxon>Gastropoda</taxon>
        <taxon>Heterobranchia</taxon>
        <taxon>Euthyneura</taxon>
        <taxon>Panpulmonata</taxon>
        <taxon>Eupulmonata</taxon>
        <taxon>Stylommatophora</taxon>
        <taxon>Helicina</taxon>
        <taxon>Arionoidea</taxon>
        <taxon>Arionidae</taxon>
        <taxon>Arion</taxon>
    </lineage>
</organism>
<dbReference type="AlphaFoldDB" id="A0A0B6Z2M0"/>
<protein>
    <submittedName>
        <fullName evidence="1">Uncharacterized protein</fullName>
    </submittedName>
</protein>
<feature type="non-terminal residue" evidence="1">
    <location>
        <position position="1"/>
    </location>
</feature>
<gene>
    <name evidence="1" type="primary">ORF43690</name>
</gene>
<feature type="non-terminal residue" evidence="1">
    <location>
        <position position="167"/>
    </location>
</feature>
<evidence type="ECO:0000313" key="1">
    <source>
        <dbReference type="EMBL" id="CEK61925.1"/>
    </source>
</evidence>
<accession>A0A0B6Z2M0</accession>